<reference evidence="1 2" key="1">
    <citation type="submission" date="2019-08" db="EMBL/GenBank/DDBJ databases">
        <title>Genome of Luteibaculum oceani JCM 18817.</title>
        <authorList>
            <person name="Bowman J.P."/>
        </authorList>
    </citation>
    <scope>NUCLEOTIDE SEQUENCE [LARGE SCALE GENOMIC DNA]</scope>
    <source>
        <strain evidence="1 2">JCM 18817</strain>
    </source>
</reference>
<evidence type="ECO:0000313" key="1">
    <source>
        <dbReference type="EMBL" id="TXC81976.1"/>
    </source>
</evidence>
<name>A0A5C6VBX0_9FLAO</name>
<accession>A0A5C6VBX0</accession>
<dbReference type="Proteomes" id="UP000321168">
    <property type="component" value="Unassembled WGS sequence"/>
</dbReference>
<dbReference type="RefSeq" id="WP_147013041.1">
    <property type="nucleotide sequence ID" value="NZ_VORB01000002.1"/>
</dbReference>
<dbReference type="OrthoDB" id="1434951at2"/>
<evidence type="ECO:0000313" key="2">
    <source>
        <dbReference type="Proteomes" id="UP000321168"/>
    </source>
</evidence>
<protein>
    <submittedName>
        <fullName evidence="1">Uncharacterized protein</fullName>
    </submittedName>
</protein>
<dbReference type="EMBL" id="VORB01000002">
    <property type="protein sequence ID" value="TXC81976.1"/>
    <property type="molecule type" value="Genomic_DNA"/>
</dbReference>
<sequence>MKNFILYSLIGLFLCTACKKEENNQKVDTTNSIQYDNKVRKIGYTKVTTLGRPDSTSSLYEFEILLADNRIKQLEEDSFAGIGDFVNLHLYASELNAPDIGVYKFDDPIDSIHTFYAEYVVDYNVETDQSVSTLAFISGTMEIKSITENTFSIQIDGLLSNNKTLSLNYFGVYDENSDVVYW</sequence>
<gene>
    <name evidence="1" type="ORF">FRX97_02480</name>
</gene>
<dbReference type="AlphaFoldDB" id="A0A5C6VBX0"/>
<comment type="caution">
    <text evidence="1">The sequence shown here is derived from an EMBL/GenBank/DDBJ whole genome shotgun (WGS) entry which is preliminary data.</text>
</comment>
<proteinExistence type="predicted"/>
<keyword evidence="2" id="KW-1185">Reference proteome</keyword>
<organism evidence="1 2">
    <name type="scientific">Luteibaculum oceani</name>
    <dbReference type="NCBI Taxonomy" id="1294296"/>
    <lineage>
        <taxon>Bacteria</taxon>
        <taxon>Pseudomonadati</taxon>
        <taxon>Bacteroidota</taxon>
        <taxon>Flavobacteriia</taxon>
        <taxon>Flavobacteriales</taxon>
        <taxon>Luteibaculaceae</taxon>
        <taxon>Luteibaculum</taxon>
    </lineage>
</organism>